<accession>A0ABX7FBK9</accession>
<dbReference type="PANTHER" id="PTHR42928">
    <property type="entry name" value="TRICARBOXYLATE-BINDING PROTEIN"/>
    <property type="match status" value="1"/>
</dbReference>
<name>A0ABX7FBK9_9RHOB</name>
<proteinExistence type="inferred from homology"/>
<gene>
    <name evidence="3" type="ORF">GQA70_13575</name>
</gene>
<dbReference type="CDD" id="cd07012">
    <property type="entry name" value="PBP2_Bug_TTT"/>
    <property type="match status" value="1"/>
</dbReference>
<evidence type="ECO:0000313" key="4">
    <source>
        <dbReference type="Proteomes" id="UP000596387"/>
    </source>
</evidence>
<dbReference type="InterPro" id="IPR005064">
    <property type="entry name" value="BUG"/>
</dbReference>
<keyword evidence="4" id="KW-1185">Reference proteome</keyword>
<protein>
    <submittedName>
        <fullName evidence="3">Tripartite tricarboxylate transporter substrate binding protein</fullName>
    </submittedName>
</protein>
<comment type="similarity">
    <text evidence="1">Belongs to the UPF0065 (bug) family.</text>
</comment>
<feature type="chain" id="PRO_5046091194" evidence="2">
    <location>
        <begin position="24"/>
        <end position="323"/>
    </location>
</feature>
<dbReference type="Gene3D" id="3.40.190.150">
    <property type="entry name" value="Bordetella uptake gene, domain 1"/>
    <property type="match status" value="1"/>
</dbReference>
<evidence type="ECO:0000313" key="3">
    <source>
        <dbReference type="EMBL" id="QRF67246.1"/>
    </source>
</evidence>
<dbReference type="EMBL" id="CP047166">
    <property type="protein sequence ID" value="QRF67246.1"/>
    <property type="molecule type" value="Genomic_DNA"/>
</dbReference>
<dbReference type="Pfam" id="PF03401">
    <property type="entry name" value="TctC"/>
    <property type="match status" value="1"/>
</dbReference>
<dbReference type="PIRSF" id="PIRSF017082">
    <property type="entry name" value="YflP"/>
    <property type="match status" value="1"/>
</dbReference>
<dbReference type="PANTHER" id="PTHR42928:SF5">
    <property type="entry name" value="BLR1237 PROTEIN"/>
    <property type="match status" value="1"/>
</dbReference>
<dbReference type="InterPro" id="IPR042100">
    <property type="entry name" value="Bug_dom1"/>
</dbReference>
<organism evidence="3 4">
    <name type="scientific">Ponticoccus alexandrii</name>
    <dbReference type="NCBI Taxonomy" id="1943633"/>
    <lineage>
        <taxon>Bacteria</taxon>
        <taxon>Pseudomonadati</taxon>
        <taxon>Pseudomonadota</taxon>
        <taxon>Alphaproteobacteria</taxon>
        <taxon>Rhodobacterales</taxon>
        <taxon>Roseobacteraceae</taxon>
        <taxon>Ponticoccus</taxon>
    </lineage>
</organism>
<feature type="signal peptide" evidence="2">
    <location>
        <begin position="1"/>
        <end position="23"/>
    </location>
</feature>
<reference evidence="3 4" key="1">
    <citation type="submission" date="2019-12" db="EMBL/GenBank/DDBJ databases">
        <title>Complete Genome Sequence of a Quorum-Sensing Bacterium,Rhodobacteraceae bacterium C31, Isolated from a marine microalgae symbiotic bacteria.</title>
        <authorList>
            <person name="Zhang Y."/>
        </authorList>
    </citation>
    <scope>NUCLEOTIDE SEQUENCE [LARGE SCALE GENOMIC DNA]</scope>
    <source>
        <strain evidence="3 4">C31</strain>
    </source>
</reference>
<sequence>MQFAKTATAAALLLAAATGAAWAEYPERPIQLIVPWGAGGGTDAVGRLLGAEIQKELGVPVNVVNRTGGSGVVGHSAIANAEPDGYTIGIMTIEIDMMHWQGLTELTYEDFDILAIVNADPGGVMVSADSGFDSVEALLESIKSEPAGTYKASGTGQGGIWHVGLAGWLLSEDLAPDHVTFVPSQGAAPGLTDMVAGGVDIIPSSLAEGRSMIDAGRVTALATMSPERQDAFPDVPTLAESTGSDWTVAVWRSVAAPAGLPDDVKTKLMDAIETAYNTEEYQTFMKDRGFGLRWARGDDAKQIVADDDAAFGEVMKKAGLAAE</sequence>
<evidence type="ECO:0000256" key="1">
    <source>
        <dbReference type="ARBA" id="ARBA00006987"/>
    </source>
</evidence>
<evidence type="ECO:0000256" key="2">
    <source>
        <dbReference type="SAM" id="SignalP"/>
    </source>
</evidence>
<dbReference type="RefSeq" id="WP_023848352.1">
    <property type="nucleotide sequence ID" value="NZ_CP047166.1"/>
</dbReference>
<dbReference type="Proteomes" id="UP000596387">
    <property type="component" value="Chromosome"/>
</dbReference>
<dbReference type="Gene3D" id="3.40.190.10">
    <property type="entry name" value="Periplasmic binding protein-like II"/>
    <property type="match status" value="1"/>
</dbReference>
<dbReference type="SUPFAM" id="SSF53850">
    <property type="entry name" value="Periplasmic binding protein-like II"/>
    <property type="match status" value="1"/>
</dbReference>
<keyword evidence="2" id="KW-0732">Signal</keyword>